<keyword evidence="2" id="KW-1185">Reference proteome</keyword>
<evidence type="ECO:0000313" key="2">
    <source>
        <dbReference type="Proteomes" id="UP000053097"/>
    </source>
</evidence>
<protein>
    <submittedName>
        <fullName evidence="1">Uncharacterized protein</fullName>
    </submittedName>
</protein>
<gene>
    <name evidence="1" type="ORF">X777_08566</name>
</gene>
<proteinExistence type="predicted"/>
<name>A0A026W8W3_OOCBI</name>
<reference evidence="1 2" key="1">
    <citation type="journal article" date="2014" name="Curr. Biol.">
        <title>The genome of the clonal raider ant Cerapachys biroi.</title>
        <authorList>
            <person name="Oxley P.R."/>
            <person name="Ji L."/>
            <person name="Fetter-Pruneda I."/>
            <person name="McKenzie S.K."/>
            <person name="Li C."/>
            <person name="Hu H."/>
            <person name="Zhang G."/>
            <person name="Kronauer D.J."/>
        </authorList>
    </citation>
    <scope>NUCLEOTIDE SEQUENCE [LARGE SCALE GENOMIC DNA]</scope>
</reference>
<accession>A0A026W8W3</accession>
<dbReference type="EMBL" id="KK107341">
    <property type="protein sequence ID" value="EZA52423.1"/>
    <property type="molecule type" value="Genomic_DNA"/>
</dbReference>
<dbReference type="Proteomes" id="UP000053097">
    <property type="component" value="Unassembled WGS sequence"/>
</dbReference>
<evidence type="ECO:0000313" key="1">
    <source>
        <dbReference type="EMBL" id="EZA52423.1"/>
    </source>
</evidence>
<organism evidence="1 2">
    <name type="scientific">Ooceraea biroi</name>
    <name type="common">Clonal raider ant</name>
    <name type="synonym">Cerapachys biroi</name>
    <dbReference type="NCBI Taxonomy" id="2015173"/>
    <lineage>
        <taxon>Eukaryota</taxon>
        <taxon>Metazoa</taxon>
        <taxon>Ecdysozoa</taxon>
        <taxon>Arthropoda</taxon>
        <taxon>Hexapoda</taxon>
        <taxon>Insecta</taxon>
        <taxon>Pterygota</taxon>
        <taxon>Neoptera</taxon>
        <taxon>Endopterygota</taxon>
        <taxon>Hymenoptera</taxon>
        <taxon>Apocrita</taxon>
        <taxon>Aculeata</taxon>
        <taxon>Formicoidea</taxon>
        <taxon>Formicidae</taxon>
        <taxon>Dorylinae</taxon>
        <taxon>Ooceraea</taxon>
    </lineage>
</organism>
<dbReference type="AlphaFoldDB" id="A0A026W8W3"/>
<sequence>MTSPPAAMTLCESAVLRSAELMENRLAVSFRALLFSMSSLSLSNLKAIQAREVPSYQVQDAGDDAPYGLRLLRGESQGGHGGADGFVIGPVGAGRLALVADEVVRGRVTYQPQLVQFGLAAAAQQL</sequence>